<dbReference type="InterPro" id="IPR036942">
    <property type="entry name" value="Beta-barrel_TonB_sf"/>
</dbReference>
<evidence type="ECO:0000313" key="13">
    <source>
        <dbReference type="EMBL" id="RAK51803.1"/>
    </source>
</evidence>
<evidence type="ECO:0000256" key="8">
    <source>
        <dbReference type="PROSITE-ProRule" id="PRU01360"/>
    </source>
</evidence>
<dbReference type="EMBL" id="QFYQ01000002">
    <property type="protein sequence ID" value="RAK51803.1"/>
    <property type="molecule type" value="Genomic_DNA"/>
</dbReference>
<evidence type="ECO:0000256" key="3">
    <source>
        <dbReference type="ARBA" id="ARBA00022452"/>
    </source>
</evidence>
<dbReference type="InterPro" id="IPR000531">
    <property type="entry name" value="Beta-barrel_TonB"/>
</dbReference>
<organism evidence="13 14">
    <name type="scientific">Phenylobacterium soli</name>
    <dbReference type="NCBI Taxonomy" id="2170551"/>
    <lineage>
        <taxon>Bacteria</taxon>
        <taxon>Pseudomonadati</taxon>
        <taxon>Pseudomonadota</taxon>
        <taxon>Alphaproteobacteria</taxon>
        <taxon>Caulobacterales</taxon>
        <taxon>Caulobacteraceae</taxon>
        <taxon>Phenylobacterium</taxon>
    </lineage>
</organism>
<protein>
    <submittedName>
        <fullName evidence="13">TonB-dependent receptor</fullName>
    </submittedName>
</protein>
<reference evidence="14" key="1">
    <citation type="submission" date="2018-05" db="EMBL/GenBank/DDBJ databases">
        <authorList>
            <person name="Li X."/>
        </authorList>
    </citation>
    <scope>NUCLEOTIDE SEQUENCE [LARGE SCALE GENOMIC DNA]</scope>
    <source>
        <strain evidence="14">LX32</strain>
    </source>
</reference>
<dbReference type="OrthoDB" id="7051241at2"/>
<evidence type="ECO:0000256" key="2">
    <source>
        <dbReference type="ARBA" id="ARBA00022448"/>
    </source>
</evidence>
<dbReference type="Proteomes" id="UP000249254">
    <property type="component" value="Unassembled WGS sequence"/>
</dbReference>
<evidence type="ECO:0000256" key="6">
    <source>
        <dbReference type="ARBA" id="ARBA00023136"/>
    </source>
</evidence>
<evidence type="ECO:0000259" key="11">
    <source>
        <dbReference type="Pfam" id="PF00593"/>
    </source>
</evidence>
<keyword evidence="13" id="KW-0675">Receptor</keyword>
<name>A0A328AAM7_9CAUL</name>
<evidence type="ECO:0000256" key="7">
    <source>
        <dbReference type="ARBA" id="ARBA00023237"/>
    </source>
</evidence>
<feature type="domain" description="TonB-dependent receptor-like beta-barrel" evidence="11">
    <location>
        <begin position="490"/>
        <end position="940"/>
    </location>
</feature>
<gene>
    <name evidence="13" type="ORF">DJ017_18455</name>
</gene>
<keyword evidence="6 8" id="KW-0472">Membrane</keyword>
<dbReference type="SUPFAM" id="SSF56935">
    <property type="entry name" value="Porins"/>
    <property type="match status" value="1"/>
</dbReference>
<dbReference type="PANTHER" id="PTHR47234">
    <property type="match status" value="1"/>
</dbReference>
<feature type="chain" id="PRO_5016393065" evidence="10">
    <location>
        <begin position="36"/>
        <end position="981"/>
    </location>
</feature>
<dbReference type="Gene3D" id="2.170.130.10">
    <property type="entry name" value="TonB-dependent receptor, plug domain"/>
    <property type="match status" value="1"/>
</dbReference>
<keyword evidence="3 8" id="KW-1134">Transmembrane beta strand</keyword>
<comment type="similarity">
    <text evidence="8 9">Belongs to the TonB-dependent receptor family.</text>
</comment>
<keyword evidence="4 8" id="KW-0812">Transmembrane</keyword>
<evidence type="ECO:0000256" key="1">
    <source>
        <dbReference type="ARBA" id="ARBA00004571"/>
    </source>
</evidence>
<feature type="domain" description="TonB-dependent receptor plug" evidence="12">
    <location>
        <begin position="68"/>
        <end position="182"/>
    </location>
</feature>
<dbReference type="InterPro" id="IPR012910">
    <property type="entry name" value="Plug_dom"/>
</dbReference>
<evidence type="ECO:0000256" key="9">
    <source>
        <dbReference type="RuleBase" id="RU003357"/>
    </source>
</evidence>
<dbReference type="PANTHER" id="PTHR47234:SF2">
    <property type="entry name" value="TONB-DEPENDENT RECEPTOR"/>
    <property type="match status" value="1"/>
</dbReference>
<keyword evidence="7 8" id="KW-0998">Cell outer membrane</keyword>
<evidence type="ECO:0000256" key="5">
    <source>
        <dbReference type="ARBA" id="ARBA00023077"/>
    </source>
</evidence>
<evidence type="ECO:0000256" key="4">
    <source>
        <dbReference type="ARBA" id="ARBA00022692"/>
    </source>
</evidence>
<evidence type="ECO:0000259" key="12">
    <source>
        <dbReference type="Pfam" id="PF07715"/>
    </source>
</evidence>
<comment type="subcellular location">
    <subcellularLocation>
        <location evidence="1 8">Cell outer membrane</location>
        <topology evidence="1 8">Multi-pass membrane protein</topology>
    </subcellularLocation>
</comment>
<dbReference type="Pfam" id="PF07715">
    <property type="entry name" value="Plug"/>
    <property type="match status" value="1"/>
</dbReference>
<keyword evidence="14" id="KW-1185">Reference proteome</keyword>
<feature type="signal peptide" evidence="10">
    <location>
        <begin position="1"/>
        <end position="35"/>
    </location>
</feature>
<dbReference type="AlphaFoldDB" id="A0A328AAM7"/>
<keyword evidence="2 8" id="KW-0813">Transport</keyword>
<dbReference type="RefSeq" id="WP_111530365.1">
    <property type="nucleotide sequence ID" value="NZ_JBHRSG010000003.1"/>
</dbReference>
<evidence type="ECO:0000313" key="14">
    <source>
        <dbReference type="Proteomes" id="UP000249254"/>
    </source>
</evidence>
<proteinExistence type="inferred from homology"/>
<dbReference type="InterPro" id="IPR039426">
    <property type="entry name" value="TonB-dep_rcpt-like"/>
</dbReference>
<keyword evidence="10" id="KW-0732">Signal</keyword>
<comment type="caution">
    <text evidence="13">The sequence shown here is derived from an EMBL/GenBank/DDBJ whole genome shotgun (WGS) entry which is preliminary data.</text>
</comment>
<accession>A0A328AAM7</accession>
<sequence length="981" mass="101458">MTQSLNRRGAGLAVRLMSGAGVLALAALGASAAQAQTQAANAAAPSSTEVTEVVVTGTSLRGAPPVGAAVIAVGQEQIQKTGAQTVQQILRSVPAVVGLGSAGQGSFGSADAAGTNAPTIHGLGASASNSTLILIDGHRLPLSGVNHALADPNILPPMALERVEVLAEGASSVYGSDAVAGVINFITRRKFDGLEVRGQAAYGDAYDAYSFGAVAGKTWETGSVLAAYGYSDRSPLAASKRDFARADKRAFGGSNLGSFFCAPATIQVGSGPIFTAPYTGAGLANSAANAPCDYTGGIDLIPSEKRHSGMIKVTQEVSDKLTLTGDAVYSKRNNTTRVARGSIQATIFGPGAASASQINPFFVGLPGSTATSETVRFDADELLGEGAHVAASEESGYVSGSAEYKFNDNWRFTAGGVLGASNSSTDSVGVLCGSCALLALNGTTNGSGSLTAVSVPGTSIIVTQPLTTANALDVFHTGAANLTSAAVRRQLVDNYTLQAARQTIKDGTIKLDGTLFNLPAGPVKAAFGGEIIYYTMAQNVTQPLGIGPSSTGSRFLHLDYDRNVKSAYAEFLLPIISPEMEIPFARRVDVNVSGRYDKYSDFGSTSNPKVGANWEVIEGLKFRANWAKSFVAPALTSRGADANGTTAETSVSLFGGTLNVPVSAYPNVTQLPGCATATATCTVGGAIAGLQVNGGNAALQPQRGKSWSVGADWNPSFLRDLRLSVTYWHNEIQGAITAPQAAFAVNAAGLNSLLTIFPGGATPAQIAALTGGRPLTTTIPSNVYFIYNFQQRNALNLWVEGIDFAANYGISTDFGRFTLDAIASYKTKFDQQVGTGGATFSVLGTTGFNTTFPSIKLESRVGVDWASDFGLSANLYWNHTSPYHNWSGATVAPITRVNGVPVGGGDRVKAGNTIDAHVAYDFKGEGLTKDLQLFVDVTNLFDEDPPFYNNGIAAGGGSSGYDTFSGNPIGRLVAVGARKRW</sequence>
<dbReference type="PROSITE" id="PS52016">
    <property type="entry name" value="TONB_DEPENDENT_REC_3"/>
    <property type="match status" value="1"/>
</dbReference>
<dbReference type="GO" id="GO:0009279">
    <property type="term" value="C:cell outer membrane"/>
    <property type="evidence" value="ECO:0007669"/>
    <property type="project" value="UniProtKB-SubCell"/>
</dbReference>
<dbReference type="Gene3D" id="2.40.170.20">
    <property type="entry name" value="TonB-dependent receptor, beta-barrel domain"/>
    <property type="match status" value="1"/>
</dbReference>
<keyword evidence="5 9" id="KW-0798">TonB box</keyword>
<dbReference type="Pfam" id="PF00593">
    <property type="entry name" value="TonB_dep_Rec_b-barrel"/>
    <property type="match status" value="1"/>
</dbReference>
<dbReference type="InterPro" id="IPR037066">
    <property type="entry name" value="Plug_dom_sf"/>
</dbReference>
<evidence type="ECO:0000256" key="10">
    <source>
        <dbReference type="SAM" id="SignalP"/>
    </source>
</evidence>